<comment type="function">
    <text evidence="8">Catalyzes the removal of elemental sulfur and selenium atoms from L-cysteine, L-cystine, L-selenocysteine, and L-selenocystine to produce L-alanine.</text>
</comment>
<dbReference type="AlphaFoldDB" id="A0A397WRN0"/>
<protein>
    <recommendedName>
        <fullName evidence="3 8">Cysteine desulfurase</fullName>
        <ecNumber evidence="3 8">2.8.1.7</ecNumber>
    </recommendedName>
</protein>
<comment type="cofactor">
    <cofactor evidence="1 7">
        <name>pyridoxal 5'-phosphate</name>
        <dbReference type="ChEBI" id="CHEBI:597326"/>
    </cofactor>
</comment>
<dbReference type="InterPro" id="IPR020578">
    <property type="entry name" value="Aminotrans_V_PyrdxlP_BS"/>
</dbReference>
<evidence type="ECO:0000256" key="7">
    <source>
        <dbReference type="RuleBase" id="RU004504"/>
    </source>
</evidence>
<evidence type="ECO:0000256" key="3">
    <source>
        <dbReference type="ARBA" id="ARBA00012239"/>
    </source>
</evidence>
<proteinExistence type="inferred from homology"/>
<keyword evidence="5 8" id="KW-0663">Pyridoxal phosphate</keyword>
<dbReference type="InterPro" id="IPR010970">
    <property type="entry name" value="Cys_dSase_SufS"/>
</dbReference>
<dbReference type="PANTHER" id="PTHR43586">
    <property type="entry name" value="CYSTEINE DESULFURASE"/>
    <property type="match status" value="1"/>
</dbReference>
<dbReference type="EMBL" id="MWMI01000003">
    <property type="protein sequence ID" value="RIB35316.1"/>
    <property type="molecule type" value="Genomic_DNA"/>
</dbReference>
<sequence>MFDVYKIREDFPILKRKIRGKPLIYFDNAATSQKPRQVIEKIREVYENHYANIHRGIHTLSQEASELYENAHKDVAKFINAKDWREIIFTRNTTESINLIAYSYGLNNLKRGDKIVITIMEHHSNIVPWQFVSKKTGAKLEYVFLENYRLNLDELGKKVDDKTKIVAVTHMSNVLGTINPIKEIIEIAHKKGAIVVIDGAQSVPHMKVDVKKLDIDFLAFSSHKMLGPTGIGVLYGKEEILEKMEPFLYGGDMIKDVDMYDAVWNDLPWKFEAGTSNIVDGIVFSEAIKYLERIGMENIENYEKTLIRYFLDKYLEIKNEKIKLIGPEEEKDRGSVFSFVFESYHPHEAAKILDLEGIAVRSGYHCAHPLIKYLGIFEKGGTVRASLYLYNTKEEIDRFFEVIKRLIK</sequence>
<dbReference type="GO" id="GO:0006534">
    <property type="term" value="P:cysteine metabolic process"/>
    <property type="evidence" value="ECO:0007669"/>
    <property type="project" value="UniProtKB-UniRule"/>
</dbReference>
<dbReference type="PANTHER" id="PTHR43586:SF8">
    <property type="entry name" value="CYSTEINE DESULFURASE 1, CHLOROPLASTIC"/>
    <property type="match status" value="1"/>
</dbReference>
<gene>
    <name evidence="10" type="ORF">BXU00_02180</name>
</gene>
<dbReference type="Proteomes" id="UP000266622">
    <property type="component" value="Unassembled WGS sequence"/>
</dbReference>
<comment type="similarity">
    <text evidence="2 8">Belongs to the class-V pyridoxal-phosphate-dependent aminotransferase family. Csd subfamily.</text>
</comment>
<dbReference type="InterPro" id="IPR015421">
    <property type="entry name" value="PyrdxlP-dep_Trfase_major"/>
</dbReference>
<comment type="catalytic activity">
    <reaction evidence="6 8">
        <text>(sulfur carrier)-H + L-cysteine = (sulfur carrier)-SH + L-alanine</text>
        <dbReference type="Rhea" id="RHEA:43892"/>
        <dbReference type="Rhea" id="RHEA-COMP:14737"/>
        <dbReference type="Rhea" id="RHEA-COMP:14739"/>
        <dbReference type="ChEBI" id="CHEBI:29917"/>
        <dbReference type="ChEBI" id="CHEBI:35235"/>
        <dbReference type="ChEBI" id="CHEBI:57972"/>
        <dbReference type="ChEBI" id="CHEBI:64428"/>
        <dbReference type="EC" id="2.8.1.7"/>
    </reaction>
</comment>
<dbReference type="NCBIfam" id="TIGR01979">
    <property type="entry name" value="sufS"/>
    <property type="match status" value="1"/>
</dbReference>
<name>A0A397WRN0_9ARCH</name>
<dbReference type="InterPro" id="IPR000192">
    <property type="entry name" value="Aminotrans_V_dom"/>
</dbReference>
<feature type="domain" description="Aminotransferase class V" evidence="9">
    <location>
        <begin position="24"/>
        <end position="399"/>
    </location>
</feature>
<dbReference type="InterPro" id="IPR016454">
    <property type="entry name" value="Cysteine_dSase"/>
</dbReference>
<dbReference type="GO" id="GO:0031071">
    <property type="term" value="F:cysteine desulfurase activity"/>
    <property type="evidence" value="ECO:0007669"/>
    <property type="project" value="UniProtKB-UniRule"/>
</dbReference>
<dbReference type="InterPro" id="IPR015424">
    <property type="entry name" value="PyrdxlP-dep_Trfase"/>
</dbReference>
<accession>A0A397WRN0</accession>
<evidence type="ECO:0000256" key="5">
    <source>
        <dbReference type="ARBA" id="ARBA00022898"/>
    </source>
</evidence>
<dbReference type="PIRSF" id="PIRSF005572">
    <property type="entry name" value="NifS"/>
    <property type="match status" value="1"/>
</dbReference>
<dbReference type="CDD" id="cd06453">
    <property type="entry name" value="SufS_like"/>
    <property type="match status" value="1"/>
</dbReference>
<dbReference type="PROSITE" id="PS00595">
    <property type="entry name" value="AA_TRANSFER_CLASS_5"/>
    <property type="match status" value="1"/>
</dbReference>
<dbReference type="Gene3D" id="3.40.640.10">
    <property type="entry name" value="Type I PLP-dependent aspartate aminotransferase-like (Major domain)"/>
    <property type="match status" value="1"/>
</dbReference>
<dbReference type="InterPro" id="IPR015422">
    <property type="entry name" value="PyrdxlP-dep_Trfase_small"/>
</dbReference>
<evidence type="ECO:0000256" key="4">
    <source>
        <dbReference type="ARBA" id="ARBA00022679"/>
    </source>
</evidence>
<evidence type="ECO:0000256" key="2">
    <source>
        <dbReference type="ARBA" id="ARBA00010447"/>
    </source>
</evidence>
<evidence type="ECO:0000313" key="11">
    <source>
        <dbReference type="Proteomes" id="UP000266622"/>
    </source>
</evidence>
<comment type="caution">
    <text evidence="10">The sequence shown here is derived from an EMBL/GenBank/DDBJ whole genome shotgun (WGS) entry which is preliminary data.</text>
</comment>
<reference evidence="10 11" key="1">
    <citation type="journal article" date="2018" name="Syst. Appl. Microbiol.">
        <title>A new symbiotic nanoarchaeote (Candidatus Nanoclepta minutus) and its host (Zestosphaera tikiterensis gen. nov., sp. nov.) from a New Zealand hot spring.</title>
        <authorList>
            <person name="St John E."/>
            <person name="Liu Y."/>
            <person name="Podar M."/>
            <person name="Stott M.B."/>
            <person name="Meneghin J."/>
            <person name="Chen Z."/>
            <person name="Lagutin K."/>
            <person name="Mitchell K."/>
            <person name="Reysenbach A.L."/>
        </authorList>
    </citation>
    <scope>NUCLEOTIDE SEQUENCE [LARGE SCALE GENOMIC DNA]</scope>
    <source>
        <strain evidence="10">NZ3</strain>
    </source>
</reference>
<dbReference type="GO" id="GO:0030170">
    <property type="term" value="F:pyridoxal phosphate binding"/>
    <property type="evidence" value="ECO:0007669"/>
    <property type="project" value="UniProtKB-UniRule"/>
</dbReference>
<evidence type="ECO:0000256" key="1">
    <source>
        <dbReference type="ARBA" id="ARBA00001933"/>
    </source>
</evidence>
<dbReference type="SUPFAM" id="SSF53383">
    <property type="entry name" value="PLP-dependent transferases"/>
    <property type="match status" value="1"/>
</dbReference>
<dbReference type="Pfam" id="PF00266">
    <property type="entry name" value="Aminotran_5"/>
    <property type="match status" value="1"/>
</dbReference>
<evidence type="ECO:0000313" key="10">
    <source>
        <dbReference type="EMBL" id="RIB35316.1"/>
    </source>
</evidence>
<evidence type="ECO:0000259" key="9">
    <source>
        <dbReference type="Pfam" id="PF00266"/>
    </source>
</evidence>
<dbReference type="EC" id="2.8.1.7" evidence="3 8"/>
<evidence type="ECO:0000256" key="6">
    <source>
        <dbReference type="ARBA" id="ARBA00050776"/>
    </source>
</evidence>
<evidence type="ECO:0000256" key="8">
    <source>
        <dbReference type="RuleBase" id="RU004506"/>
    </source>
</evidence>
<dbReference type="Gene3D" id="3.90.1150.10">
    <property type="entry name" value="Aspartate Aminotransferase, domain 1"/>
    <property type="match status" value="1"/>
</dbReference>
<organism evidence="10 11">
    <name type="scientific">Candidatus Nanoclepta minutus</name>
    <dbReference type="NCBI Taxonomy" id="1940235"/>
    <lineage>
        <taxon>Archaea</taxon>
        <taxon>Nanobdellota</taxon>
        <taxon>Candidatus Nanoclepta</taxon>
    </lineage>
</organism>
<keyword evidence="4 8" id="KW-0808">Transferase</keyword>